<reference evidence="3 4" key="1">
    <citation type="submission" date="2017-06" db="EMBL/GenBank/DDBJ databases">
        <title>A platform for efficient transgenesis in Macrostomum lignano, a flatworm model organism for stem cell research.</title>
        <authorList>
            <person name="Berezikov E."/>
        </authorList>
    </citation>
    <scope>NUCLEOTIDE SEQUENCE [LARGE SCALE GENOMIC DNA]</scope>
    <source>
        <strain evidence="3">DV1</strain>
        <tissue evidence="3">Whole organism</tissue>
    </source>
</reference>
<sequence>LTAASVSLTVYTIGIKNPDEGFLRPNQQLNDSDVGGGGSDEPVTSPCFSKAQALATNQSNTSQTLAELSSDKDALIQGTQGAQPLVGATSEDPVAESGLQKPLVGAATEDPVAVTGLQKSLVGAAAEDPVAVTSLQKSLVDAAAEDPVAVTGLQKSLVDAAAEDPVAVTGLQKSLVDAAAEDPVAVTGLQKSLVDAAAEDPVAVTGLQKSLVDAAAEDPVAVTGLQKSLVDAAAEDPVAVTGLQSCQTTNDDKQFNLSILSSTTSIPESGNQSELRLDSLKSNEALRDIARTRVNINDTLQLQSLLARSSRSHLPNQMPAVVSHQESRQQFPELTDSLISWTKEALKSYPLVCNSDWAVAGFRDGVVLCAIIHKHRPDLIDLRAVIGTGGNARRFAMVMEAANVLGIERQSAAESGATTATRSTHQSLSNSIGTDQKNVQLLHRLRDFFKASGASVSDADWELDWEFVDAEQLEQLMQSDSVSDADKSTAKNAASACCVM</sequence>
<name>A0A267FL35_9PLAT</name>
<dbReference type="Gene3D" id="1.10.418.10">
    <property type="entry name" value="Calponin-like domain"/>
    <property type="match status" value="1"/>
</dbReference>
<dbReference type="EMBL" id="NIVC01000991">
    <property type="protein sequence ID" value="PAA73837.1"/>
    <property type="molecule type" value="Genomic_DNA"/>
</dbReference>
<dbReference type="Proteomes" id="UP000215902">
    <property type="component" value="Unassembled WGS sequence"/>
</dbReference>
<dbReference type="InterPro" id="IPR036872">
    <property type="entry name" value="CH_dom_sf"/>
</dbReference>
<dbReference type="InterPro" id="IPR001715">
    <property type="entry name" value="CH_dom"/>
</dbReference>
<gene>
    <name evidence="3" type="ORF">BOX15_Mlig029639g3</name>
</gene>
<evidence type="ECO:0000313" key="3">
    <source>
        <dbReference type="EMBL" id="PAA73837.1"/>
    </source>
</evidence>
<dbReference type="PROSITE" id="PS50021">
    <property type="entry name" value="CH"/>
    <property type="match status" value="1"/>
</dbReference>
<protein>
    <recommendedName>
        <fullName evidence="2">Calponin-homology (CH) domain-containing protein</fullName>
    </recommendedName>
</protein>
<organism evidence="3 4">
    <name type="scientific">Macrostomum lignano</name>
    <dbReference type="NCBI Taxonomy" id="282301"/>
    <lineage>
        <taxon>Eukaryota</taxon>
        <taxon>Metazoa</taxon>
        <taxon>Spiralia</taxon>
        <taxon>Lophotrochozoa</taxon>
        <taxon>Platyhelminthes</taxon>
        <taxon>Rhabditophora</taxon>
        <taxon>Macrostomorpha</taxon>
        <taxon>Macrostomida</taxon>
        <taxon>Macrostomidae</taxon>
        <taxon>Macrostomum</taxon>
    </lineage>
</organism>
<dbReference type="Pfam" id="PF00307">
    <property type="entry name" value="CH"/>
    <property type="match status" value="1"/>
</dbReference>
<comment type="caution">
    <text evidence="3">The sequence shown here is derived from an EMBL/GenBank/DDBJ whole genome shotgun (WGS) entry which is preliminary data.</text>
</comment>
<accession>A0A267FL35</accession>
<keyword evidence="4" id="KW-1185">Reference proteome</keyword>
<feature type="domain" description="Calponin-homology (CH)" evidence="2">
    <location>
        <begin position="332"/>
        <end position="436"/>
    </location>
</feature>
<feature type="region of interest" description="Disordered" evidence="1">
    <location>
        <begin position="19"/>
        <end position="44"/>
    </location>
</feature>
<dbReference type="AlphaFoldDB" id="A0A267FL35"/>
<evidence type="ECO:0000313" key="4">
    <source>
        <dbReference type="Proteomes" id="UP000215902"/>
    </source>
</evidence>
<evidence type="ECO:0000256" key="1">
    <source>
        <dbReference type="SAM" id="MobiDB-lite"/>
    </source>
</evidence>
<dbReference type="STRING" id="282301.A0A267FL35"/>
<dbReference type="SUPFAM" id="SSF47576">
    <property type="entry name" value="Calponin-homology domain, CH-domain"/>
    <property type="match status" value="1"/>
</dbReference>
<evidence type="ECO:0000259" key="2">
    <source>
        <dbReference type="PROSITE" id="PS50021"/>
    </source>
</evidence>
<proteinExistence type="predicted"/>
<feature type="non-terminal residue" evidence="3">
    <location>
        <position position="1"/>
    </location>
</feature>